<dbReference type="InterPro" id="IPR006015">
    <property type="entry name" value="Universal_stress_UspA"/>
</dbReference>
<dbReference type="eggNOG" id="COG0589">
    <property type="taxonomic scope" value="Bacteria"/>
</dbReference>
<name>C5CMT7_VARPS</name>
<sequence length="169" mass="17790">MYQRILVPVDGSSTSSHGLGEAIRLAKVTAGRLRLIHVIDELSFALAMDAYSGRTGDWLDELRAAAARLLEEGKARAAAEGVEADSVLCDNFRGAVPDRVTAEAASWPADLIVLGTHGRRGLGRMVMGSSAEQILRSASVPVLLVRAPESHAKAEAARFTMPGGAVASQ</sequence>
<dbReference type="Pfam" id="PF00582">
    <property type="entry name" value="Usp"/>
    <property type="match status" value="1"/>
</dbReference>
<evidence type="ECO:0000256" key="1">
    <source>
        <dbReference type="ARBA" id="ARBA00008791"/>
    </source>
</evidence>
<feature type="domain" description="UspA" evidence="2">
    <location>
        <begin position="1"/>
        <end position="146"/>
    </location>
</feature>
<dbReference type="Gene3D" id="3.40.50.620">
    <property type="entry name" value="HUPs"/>
    <property type="match status" value="1"/>
</dbReference>
<dbReference type="SUPFAM" id="SSF52402">
    <property type="entry name" value="Adenine nucleotide alpha hydrolases-like"/>
    <property type="match status" value="1"/>
</dbReference>
<dbReference type="PANTHER" id="PTHR46268:SF6">
    <property type="entry name" value="UNIVERSAL STRESS PROTEIN UP12"/>
    <property type="match status" value="1"/>
</dbReference>
<evidence type="ECO:0000313" key="3">
    <source>
        <dbReference type="EMBL" id="ACS19449.1"/>
    </source>
</evidence>
<dbReference type="OrthoDB" id="8547832at2"/>
<comment type="similarity">
    <text evidence="1">Belongs to the universal stress protein A family.</text>
</comment>
<dbReference type="PANTHER" id="PTHR46268">
    <property type="entry name" value="STRESS RESPONSE PROTEIN NHAX"/>
    <property type="match status" value="1"/>
</dbReference>
<protein>
    <submittedName>
        <fullName evidence="3">UspA domain protein</fullName>
    </submittedName>
</protein>
<dbReference type="CDD" id="cd00293">
    <property type="entry name" value="USP-like"/>
    <property type="match status" value="1"/>
</dbReference>
<accession>C5CMT7</accession>
<dbReference type="PRINTS" id="PR01438">
    <property type="entry name" value="UNVRSLSTRESS"/>
</dbReference>
<proteinExistence type="inferred from homology"/>
<dbReference type="InterPro" id="IPR014729">
    <property type="entry name" value="Rossmann-like_a/b/a_fold"/>
</dbReference>
<dbReference type="EMBL" id="CP001635">
    <property type="protein sequence ID" value="ACS19449.1"/>
    <property type="molecule type" value="Genomic_DNA"/>
</dbReference>
<organism evidence="3">
    <name type="scientific">Variovorax paradoxus (strain S110)</name>
    <dbReference type="NCBI Taxonomy" id="543728"/>
    <lineage>
        <taxon>Bacteria</taxon>
        <taxon>Pseudomonadati</taxon>
        <taxon>Pseudomonadota</taxon>
        <taxon>Betaproteobacteria</taxon>
        <taxon>Burkholderiales</taxon>
        <taxon>Comamonadaceae</taxon>
        <taxon>Variovorax</taxon>
    </lineage>
</organism>
<gene>
    <name evidence="3" type="ordered locus">Vapar_2829</name>
</gene>
<dbReference type="STRING" id="543728.Vapar_2829"/>
<reference evidence="3" key="1">
    <citation type="submission" date="2009-06" db="EMBL/GenBank/DDBJ databases">
        <title>Complete sequence of chromosome 1 of Variovorax paradoxus S110.</title>
        <authorList>
            <consortium name="US DOE Joint Genome Institute"/>
            <person name="Lucas S."/>
            <person name="Copeland A."/>
            <person name="Lapidus A."/>
            <person name="Glavina del Rio T."/>
            <person name="Tice H."/>
            <person name="Bruce D."/>
            <person name="Goodwin L."/>
            <person name="Pitluck S."/>
            <person name="Chertkov O."/>
            <person name="Brettin T."/>
            <person name="Detter J.C."/>
            <person name="Han C."/>
            <person name="Larimer F."/>
            <person name="Land M."/>
            <person name="Hauser L."/>
            <person name="Kyrpides N."/>
            <person name="Ovchinnikova G."/>
            <person name="Orwin P."/>
            <person name="Leadbetter J.R."/>
            <person name="Spain J.C."/>
            <person name="Han J.I."/>
        </authorList>
    </citation>
    <scope>NUCLEOTIDE SEQUENCE</scope>
    <source>
        <strain evidence="3">S110</strain>
    </source>
</reference>
<dbReference type="KEGG" id="vap:Vapar_2829"/>
<dbReference type="AlphaFoldDB" id="C5CMT7"/>
<evidence type="ECO:0000259" key="2">
    <source>
        <dbReference type="Pfam" id="PF00582"/>
    </source>
</evidence>
<dbReference type="InterPro" id="IPR006016">
    <property type="entry name" value="UspA"/>
</dbReference>
<dbReference type="HOGENOM" id="CLU_049301_11_0_4"/>